<dbReference type="PROSITE" id="PS50158">
    <property type="entry name" value="ZF_CCHC"/>
    <property type="match status" value="1"/>
</dbReference>
<dbReference type="Gene3D" id="3.30.420.10">
    <property type="entry name" value="Ribonuclease H-like superfamily/Ribonuclease H"/>
    <property type="match status" value="1"/>
</dbReference>
<name>A0A8D8PIC4_CULPI</name>
<dbReference type="SMART" id="SM00343">
    <property type="entry name" value="ZnF_C2HC"/>
    <property type="match status" value="1"/>
</dbReference>
<keyword evidence="1" id="KW-0479">Metal-binding</keyword>
<evidence type="ECO:0000256" key="1">
    <source>
        <dbReference type="PROSITE-ProRule" id="PRU00047"/>
    </source>
</evidence>
<organism evidence="5">
    <name type="scientific">Culex pipiens</name>
    <name type="common">House mosquito</name>
    <dbReference type="NCBI Taxonomy" id="7175"/>
    <lineage>
        <taxon>Eukaryota</taxon>
        <taxon>Metazoa</taxon>
        <taxon>Ecdysozoa</taxon>
        <taxon>Arthropoda</taxon>
        <taxon>Hexapoda</taxon>
        <taxon>Insecta</taxon>
        <taxon>Pterygota</taxon>
        <taxon>Neoptera</taxon>
        <taxon>Endopterygota</taxon>
        <taxon>Diptera</taxon>
        <taxon>Nematocera</taxon>
        <taxon>Culicoidea</taxon>
        <taxon>Culicidae</taxon>
        <taxon>Culicinae</taxon>
        <taxon>Culicini</taxon>
        <taxon>Culex</taxon>
        <taxon>Culex</taxon>
    </lineage>
</organism>
<dbReference type="InterPro" id="IPR036397">
    <property type="entry name" value="RNaseH_sf"/>
</dbReference>
<keyword evidence="1" id="KW-0862">Zinc</keyword>
<accession>A0A8D8PIC4</accession>
<feature type="compositionally biased region" description="Low complexity" evidence="2">
    <location>
        <begin position="458"/>
        <end position="469"/>
    </location>
</feature>
<dbReference type="EMBL" id="HBUE01243261">
    <property type="protein sequence ID" value="CAG6550505.1"/>
    <property type="molecule type" value="Transcribed_RNA"/>
</dbReference>
<feature type="region of interest" description="Disordered" evidence="2">
    <location>
        <begin position="440"/>
        <end position="473"/>
    </location>
</feature>
<dbReference type="Pfam" id="PF05380">
    <property type="entry name" value="Peptidase_A17"/>
    <property type="match status" value="1"/>
</dbReference>
<dbReference type="InterPro" id="IPR012337">
    <property type="entry name" value="RNaseH-like_sf"/>
</dbReference>
<dbReference type="Pfam" id="PF18701">
    <property type="entry name" value="DUF5641"/>
    <property type="match status" value="1"/>
</dbReference>
<dbReference type="PROSITE" id="PS50994">
    <property type="entry name" value="INTEGRASE"/>
    <property type="match status" value="1"/>
</dbReference>
<dbReference type="InterPro" id="IPR008042">
    <property type="entry name" value="Retrotrans_Pao"/>
</dbReference>
<dbReference type="InterPro" id="IPR021109">
    <property type="entry name" value="Peptidase_aspartic_dom_sf"/>
</dbReference>
<evidence type="ECO:0000256" key="2">
    <source>
        <dbReference type="SAM" id="MobiDB-lite"/>
    </source>
</evidence>
<dbReference type="GO" id="GO:0042575">
    <property type="term" value="C:DNA polymerase complex"/>
    <property type="evidence" value="ECO:0007669"/>
    <property type="project" value="UniProtKB-ARBA"/>
</dbReference>
<dbReference type="InterPro" id="IPR043502">
    <property type="entry name" value="DNA/RNA_pol_sf"/>
</dbReference>
<feature type="compositionally biased region" description="Basic and acidic residues" evidence="2">
    <location>
        <begin position="440"/>
        <end position="455"/>
    </location>
</feature>
<feature type="domain" description="CCHC-type" evidence="3">
    <location>
        <begin position="403"/>
        <end position="416"/>
    </location>
</feature>
<dbReference type="CDD" id="cd01644">
    <property type="entry name" value="RT_pepA17"/>
    <property type="match status" value="1"/>
</dbReference>
<dbReference type="GO" id="GO:0008270">
    <property type="term" value="F:zinc ion binding"/>
    <property type="evidence" value="ECO:0007669"/>
    <property type="project" value="UniProtKB-KW"/>
</dbReference>
<keyword evidence="1" id="KW-0863">Zinc-finger</keyword>
<dbReference type="GO" id="GO:0003676">
    <property type="term" value="F:nucleic acid binding"/>
    <property type="evidence" value="ECO:0007669"/>
    <property type="project" value="InterPro"/>
</dbReference>
<dbReference type="PANTHER" id="PTHR47331">
    <property type="entry name" value="PHD-TYPE DOMAIN-CONTAINING PROTEIN"/>
    <property type="match status" value="1"/>
</dbReference>
<dbReference type="SUPFAM" id="SSF53098">
    <property type="entry name" value="Ribonuclease H-like"/>
    <property type="match status" value="1"/>
</dbReference>
<dbReference type="EMBL" id="HBUE01350361">
    <property type="protein sequence ID" value="CAG6602799.1"/>
    <property type="molecule type" value="Transcribed_RNA"/>
</dbReference>
<proteinExistence type="predicted"/>
<sequence>MSSEARPNRRILHPRISFLISSLQQQHNMPITTRSNKTLSLKQLTTVFKQVKASMQDIFNFSADLEKSCTIADVEVRLGALDELWVDFNETLVEIQSHGEYVATEDATYEADRAKFSESYFLNKSRLITKSRELQAPPAVLEQTIRSEETSHGLNDHIRLPQIKLQKFTGIIEEWLSFRDLFVSLIHSKAELSDVEKFYYLRGCLDGKPAGLIDHLKITAESYTVAWTILLNEYDNDKLLKKRQIQSLFELPVITEESSSDLHTLVDGFVRIVQTLDRVLEEANFKDLLLVNILSSRLDSITRRAWEEYSAKDNDTLKDMTDFLQTRIRILESLPKKKADSKVVRQNQVRSKPAVVKASYNTAQESGGPCCACSGTHFLHQCKSFQQRTVSDREALLRTNSLCRNCLKSGHLAKDCSSRFSCRNCNKRHHTLLCFKSGKDKGSAQYKRDNSKAATDESQASGHSSSSTSNQVTPEITVSNSAQLFSTQVLLATAIVIIEDDEGNRLPARALLDSGSESNFISEHLSQRLRVRRNKVDISVSGIGRSVSKVKQQIRATLCSRVSNFSRDMRFLVLPKVTVSLPTSNINTAGWTIPDNVVLADPTFSVSKGVDMVLGIESFFDFFETGRKISLGEELPALNESVFGWVVCGGIADSGESIRITCNVSARDKLEALVTRFWSCEEVESGSSFSPEEARCEALFAQTVQRGADGRYSVALPKNEAILSKLGESRNIALRRLHGTERRLARDAHLQDQYTEFMDEYLRLGHMHKVEETDAVKRCYLPHHPVVREASTTTKVRVVFDASCKTSSGVSLNDALLCGPVIQQDLRSLIYRCRIKQIMLVSDVEKMFRQIGITPEDRALQCVLWRPTPSAEVCTYELNTVTYGTKSAPFLATRALKQLAMDEKHRFPLAAKAISEDVYMDDVITGMDDEDAARNLRIQLDEMMISGGFRLRKWACNRAEVLRGVAEENLAIPLSEGINLDKESSVKTLGLTWIPNTDEFKVQFDITPTVAEDELCKRVVLSKAASLFDPHGWFGATITTAKIFLQQLWTLVDADGKRLDWDTPLPPTVGENWRKYEEQLPVLNSIRFARCVVIPNAEKVELHCFSDASKKAYGGCVYVRSENAAGDVMVRLVASKSRVAPLKVQTIPRLELCGATLVAQLFKVLQEALDIPLSAHFWTDSTCVLSWLDAIPTTWATFVANRVSKIQTITEGHQWKHVPGVQNPADLISRGIMPNDIVDNLLWWNGPPWLALGREHWPNSTATVAHDEVETERRHTAVAIVASNLQEFTDYYLSKFETYPILIRRTAIWLRLMKNLPLPDEERSRGFITSAELRQAEYVLIRRVQKEVFAEEWKALSASQPLPKKSPLRWYHPYIDRDQILRVGGRLTHSEEGEETKHPAVLPARHQLTRMILQHYHMRLLHAGPQLLLGAVRLRFWPLGGRSLARLIVHQCNRCYRCKPSPVQQFMGDLPAARVTVSRPFSKTGIDFFGPVYVRPGPRRTAVKAYVCLFICLCTKAVHLELVSDLSTDRYLQALRRFIGRRGRPAEIWSDNGTNFVGGKNRLQELFALMKDSEHKEKVAKEFADQGIRWIFSPPSAPHFGGLWEAAVRSAKHHLLRVLGEETLAIEDMTTLLVQVESCMNSRPITQLSDDPNDLEPLTPGHFLVTSSLQSLPDPSYLDVPTNRLNYWQQVQRKVQEFWRRWKRDYLSQLQSRTKRLYAAVPIEVGRLVVVVDDNLPPIRWKLGRIHTVHPGDDGVVRVVTLKTASGFLKRPVEKLCLLPRQDEQPTTDSTEEK</sequence>
<reference evidence="5" key="1">
    <citation type="submission" date="2021-05" db="EMBL/GenBank/DDBJ databases">
        <authorList>
            <person name="Alioto T."/>
            <person name="Alioto T."/>
            <person name="Gomez Garrido J."/>
        </authorList>
    </citation>
    <scope>NUCLEOTIDE SEQUENCE</scope>
</reference>
<evidence type="ECO:0000259" key="4">
    <source>
        <dbReference type="PROSITE" id="PS50994"/>
    </source>
</evidence>
<dbReference type="InterPro" id="IPR040676">
    <property type="entry name" value="DUF5641"/>
</dbReference>
<dbReference type="Gene3D" id="2.40.70.10">
    <property type="entry name" value="Acid Proteases"/>
    <property type="match status" value="1"/>
</dbReference>
<dbReference type="PANTHER" id="PTHR47331:SF1">
    <property type="entry name" value="GAG-LIKE PROTEIN"/>
    <property type="match status" value="1"/>
</dbReference>
<dbReference type="GO" id="GO:0015074">
    <property type="term" value="P:DNA integration"/>
    <property type="evidence" value="ECO:0007669"/>
    <property type="project" value="InterPro"/>
</dbReference>
<dbReference type="InterPro" id="IPR005312">
    <property type="entry name" value="DUF1759"/>
</dbReference>
<dbReference type="Pfam" id="PF17921">
    <property type="entry name" value="Integrase_H2C2"/>
    <property type="match status" value="1"/>
</dbReference>
<evidence type="ECO:0000259" key="3">
    <source>
        <dbReference type="PROSITE" id="PS50158"/>
    </source>
</evidence>
<dbReference type="InterPro" id="IPR001584">
    <property type="entry name" value="Integrase_cat-core"/>
</dbReference>
<protein>
    <submittedName>
        <fullName evidence="5">(northern house mosquito) hypothetical protein</fullName>
    </submittedName>
</protein>
<dbReference type="InterPro" id="IPR001878">
    <property type="entry name" value="Znf_CCHC"/>
</dbReference>
<feature type="domain" description="Integrase catalytic" evidence="4">
    <location>
        <begin position="1476"/>
        <end position="1668"/>
    </location>
</feature>
<evidence type="ECO:0000313" key="5">
    <source>
        <dbReference type="EMBL" id="CAG6602799.1"/>
    </source>
</evidence>
<dbReference type="Pfam" id="PF03564">
    <property type="entry name" value="DUF1759"/>
    <property type="match status" value="1"/>
</dbReference>
<dbReference type="SUPFAM" id="SSF56672">
    <property type="entry name" value="DNA/RNA polymerases"/>
    <property type="match status" value="1"/>
</dbReference>
<dbReference type="InterPro" id="IPR041588">
    <property type="entry name" value="Integrase_H2C2"/>
</dbReference>
<dbReference type="Gene3D" id="4.10.60.10">
    <property type="entry name" value="Zinc finger, CCHC-type"/>
    <property type="match status" value="1"/>
</dbReference>
<dbReference type="CDD" id="cd00303">
    <property type="entry name" value="retropepsin_like"/>
    <property type="match status" value="1"/>
</dbReference>
<dbReference type="GO" id="GO:0071897">
    <property type="term" value="P:DNA biosynthetic process"/>
    <property type="evidence" value="ECO:0007669"/>
    <property type="project" value="UniProtKB-ARBA"/>
</dbReference>